<dbReference type="RefSeq" id="WP_100758859.1">
    <property type="nucleotide sequence ID" value="NZ_NPDT01000003.1"/>
</dbReference>
<feature type="transmembrane region" description="Helical" evidence="1">
    <location>
        <begin position="12"/>
        <end position="32"/>
    </location>
</feature>
<dbReference type="EMBL" id="NPDT01000003">
    <property type="protein sequence ID" value="PJZ65969.1"/>
    <property type="molecule type" value="Genomic_DNA"/>
</dbReference>
<gene>
    <name evidence="2" type="ORF">CH371_10600</name>
</gene>
<keyword evidence="1" id="KW-1133">Transmembrane helix</keyword>
<dbReference type="NCBIfam" id="NF047493">
    <property type="entry name" value="LB_053_fam"/>
    <property type="match status" value="1"/>
</dbReference>
<dbReference type="AlphaFoldDB" id="A0A2M9ZC55"/>
<dbReference type="Proteomes" id="UP000231912">
    <property type="component" value="Unassembled WGS sequence"/>
</dbReference>
<protein>
    <submittedName>
        <fullName evidence="2">Uncharacterized protein</fullName>
    </submittedName>
</protein>
<keyword evidence="1" id="KW-0472">Membrane</keyword>
<keyword evidence="1" id="KW-0812">Transmembrane</keyword>
<organism evidence="2 3">
    <name type="scientific">Leptospira wolffii</name>
    <dbReference type="NCBI Taxonomy" id="409998"/>
    <lineage>
        <taxon>Bacteria</taxon>
        <taxon>Pseudomonadati</taxon>
        <taxon>Spirochaetota</taxon>
        <taxon>Spirochaetia</taxon>
        <taxon>Leptospirales</taxon>
        <taxon>Leptospiraceae</taxon>
        <taxon>Leptospira</taxon>
    </lineage>
</organism>
<feature type="transmembrane region" description="Helical" evidence="1">
    <location>
        <begin position="150"/>
        <end position="173"/>
    </location>
</feature>
<evidence type="ECO:0000313" key="2">
    <source>
        <dbReference type="EMBL" id="PJZ65969.1"/>
    </source>
</evidence>
<proteinExistence type="predicted"/>
<name>A0A2M9ZC55_9LEPT</name>
<evidence type="ECO:0000313" key="3">
    <source>
        <dbReference type="Proteomes" id="UP000231912"/>
    </source>
</evidence>
<sequence length="297" mass="34010">MRTDFLRRHFPEIRRIIVFYVFLILAAPIFAWEEAWIPEKVSIGENAEYSLVFQKGEIVLSEPLSKGIHPDPNSPDLPLLEILSYESSEDSLKITAAYYAPGKFSLPISWKDASGREFRSEKVLTVLSSLGEKDSSPEDILPPLEFSGPYFWKLAAWISAFLALGLAAFYAWYLHRTRSKVPVDALVEANPWIQKILIYENRLDELLQASPIGARDFYRALSGYIRESLAQKMRSSFAHLTEAELFSKIYESFPIDGEEVKNWENLLRKSQYSGNEAELSREEAVEAWDYWKGVLGP</sequence>
<comment type="caution">
    <text evidence="2">The sequence shown here is derived from an EMBL/GenBank/DDBJ whole genome shotgun (WGS) entry which is preliminary data.</text>
</comment>
<evidence type="ECO:0000256" key="1">
    <source>
        <dbReference type="SAM" id="Phobius"/>
    </source>
</evidence>
<accession>A0A2M9ZC55</accession>
<reference evidence="2 3" key="1">
    <citation type="submission" date="2017-07" db="EMBL/GenBank/DDBJ databases">
        <title>Leptospira spp. isolated from tropical soils.</title>
        <authorList>
            <person name="Thibeaux R."/>
            <person name="Iraola G."/>
            <person name="Ferres I."/>
            <person name="Bierque E."/>
            <person name="Girault D."/>
            <person name="Soupe-Gilbert M.-E."/>
            <person name="Picardeau M."/>
            <person name="Goarant C."/>
        </authorList>
    </citation>
    <scope>NUCLEOTIDE SEQUENCE [LARGE SCALE GENOMIC DNA]</scope>
    <source>
        <strain evidence="2 3">FH2-C-A2</strain>
    </source>
</reference>